<keyword evidence="6" id="KW-0677">Repeat</keyword>
<dbReference type="InterPro" id="IPR017441">
    <property type="entry name" value="Protein_kinase_ATP_BS"/>
</dbReference>
<dbReference type="PROSITE" id="PS50011">
    <property type="entry name" value="PROTEIN_KINASE_DOM"/>
    <property type="match status" value="1"/>
</dbReference>
<evidence type="ECO:0000313" key="19">
    <source>
        <dbReference type="EMBL" id="OLP88963.1"/>
    </source>
</evidence>
<keyword evidence="8 19" id="KW-0418">Kinase</keyword>
<feature type="region of interest" description="Disordered" evidence="16">
    <location>
        <begin position="1100"/>
        <end position="1123"/>
    </location>
</feature>
<keyword evidence="4" id="KW-0808">Transferase</keyword>
<feature type="compositionally biased region" description="Polar residues" evidence="16">
    <location>
        <begin position="5775"/>
        <end position="5791"/>
    </location>
</feature>
<evidence type="ECO:0000256" key="3">
    <source>
        <dbReference type="ARBA" id="ARBA00022527"/>
    </source>
</evidence>
<feature type="region of interest" description="Disordered" evidence="16">
    <location>
        <begin position="4364"/>
        <end position="4481"/>
    </location>
</feature>
<evidence type="ECO:0000256" key="6">
    <source>
        <dbReference type="ARBA" id="ARBA00022737"/>
    </source>
</evidence>
<keyword evidence="10 14" id="KW-0067">ATP-binding</keyword>
<name>A0A1Q9D1E1_SYMMI</name>
<evidence type="ECO:0000256" key="4">
    <source>
        <dbReference type="ARBA" id="ARBA00022679"/>
    </source>
</evidence>
<feature type="binding site" evidence="14">
    <location>
        <position position="659"/>
    </location>
    <ligand>
        <name>ATP</name>
        <dbReference type="ChEBI" id="CHEBI:30616"/>
    </ligand>
</feature>
<dbReference type="Gene3D" id="1.10.238.10">
    <property type="entry name" value="EF-hand"/>
    <property type="match status" value="2"/>
</dbReference>
<dbReference type="InterPro" id="IPR036397">
    <property type="entry name" value="RNaseH_sf"/>
</dbReference>
<evidence type="ECO:0000256" key="1">
    <source>
        <dbReference type="ARBA" id="ARBA00001946"/>
    </source>
</evidence>
<dbReference type="SUPFAM" id="SSF53098">
    <property type="entry name" value="Ribonuclease H-like"/>
    <property type="match status" value="1"/>
</dbReference>
<feature type="region of interest" description="Disordered" evidence="16">
    <location>
        <begin position="1566"/>
        <end position="1588"/>
    </location>
</feature>
<comment type="caution">
    <text evidence="19">The sequence shown here is derived from an EMBL/GenBank/DDBJ whole genome shotgun (WGS) entry which is preliminary data.</text>
</comment>
<dbReference type="CDD" id="cd00051">
    <property type="entry name" value="EFh"/>
    <property type="match status" value="1"/>
</dbReference>
<dbReference type="InterPro" id="IPR011992">
    <property type="entry name" value="EF-hand-dom_pair"/>
</dbReference>
<evidence type="ECO:0000256" key="5">
    <source>
        <dbReference type="ARBA" id="ARBA00022723"/>
    </source>
</evidence>
<dbReference type="SUPFAM" id="SSF50630">
    <property type="entry name" value="Acid proteases"/>
    <property type="match status" value="1"/>
</dbReference>
<dbReference type="Gene3D" id="3.60.10.10">
    <property type="entry name" value="Endonuclease/exonuclease/phosphatase"/>
    <property type="match status" value="1"/>
</dbReference>
<dbReference type="PROSITE" id="PS00107">
    <property type="entry name" value="PROTEIN_KINASE_ATP"/>
    <property type="match status" value="1"/>
</dbReference>
<evidence type="ECO:0000259" key="18">
    <source>
        <dbReference type="PROSITE" id="PS50222"/>
    </source>
</evidence>
<dbReference type="PANTHER" id="PTHR24347">
    <property type="entry name" value="SERINE/THREONINE-PROTEIN KINASE"/>
    <property type="match status" value="1"/>
</dbReference>
<dbReference type="InterPro" id="IPR002048">
    <property type="entry name" value="EF_hand_dom"/>
</dbReference>
<dbReference type="EMBL" id="LSRX01000786">
    <property type="protein sequence ID" value="OLP88963.1"/>
    <property type="molecule type" value="Genomic_DNA"/>
</dbReference>
<evidence type="ECO:0000256" key="7">
    <source>
        <dbReference type="ARBA" id="ARBA00022741"/>
    </source>
</evidence>
<gene>
    <name evidence="19" type="primary">CPK2</name>
    <name evidence="19" type="ORF">AK812_SmicGene29626</name>
</gene>
<feature type="compositionally biased region" description="Basic and acidic residues" evidence="16">
    <location>
        <begin position="4439"/>
        <end position="4454"/>
    </location>
</feature>
<feature type="region of interest" description="Disordered" evidence="16">
    <location>
        <begin position="3492"/>
        <end position="3511"/>
    </location>
</feature>
<dbReference type="Gene3D" id="1.10.510.10">
    <property type="entry name" value="Transferase(Phosphotransferase) domain 1"/>
    <property type="match status" value="3"/>
</dbReference>
<proteinExistence type="inferred from homology"/>
<dbReference type="SMART" id="SM00220">
    <property type="entry name" value="S_TKc"/>
    <property type="match status" value="1"/>
</dbReference>
<dbReference type="OrthoDB" id="415747at2759"/>
<dbReference type="InterPro" id="IPR013087">
    <property type="entry name" value="Znf_C2H2_type"/>
</dbReference>
<feature type="region of interest" description="Disordered" evidence="16">
    <location>
        <begin position="5765"/>
        <end position="5797"/>
    </location>
</feature>
<feature type="compositionally biased region" description="Basic residues" evidence="16">
    <location>
        <begin position="4422"/>
        <end position="4438"/>
    </location>
</feature>
<dbReference type="InterPro" id="IPR012337">
    <property type="entry name" value="RNaseH-like_sf"/>
</dbReference>
<accession>A0A1Q9D1E1</accession>
<comment type="similarity">
    <text evidence="11">Belongs to the protein kinase superfamily. Ser/Thr protein kinase family. CDPK subfamily.</text>
</comment>
<keyword evidence="7 14" id="KW-0547">Nucleotide-binding</keyword>
<comment type="catalytic activity">
    <reaction evidence="13">
        <text>L-seryl-[protein] + ATP = O-phospho-L-seryl-[protein] + ADP + H(+)</text>
        <dbReference type="Rhea" id="RHEA:17989"/>
        <dbReference type="Rhea" id="RHEA-COMP:9863"/>
        <dbReference type="Rhea" id="RHEA-COMP:11604"/>
        <dbReference type="ChEBI" id="CHEBI:15378"/>
        <dbReference type="ChEBI" id="CHEBI:29999"/>
        <dbReference type="ChEBI" id="CHEBI:30616"/>
        <dbReference type="ChEBI" id="CHEBI:83421"/>
        <dbReference type="ChEBI" id="CHEBI:456216"/>
        <dbReference type="EC" id="2.7.11.1"/>
    </reaction>
</comment>
<dbReference type="SUPFAM" id="SSF47473">
    <property type="entry name" value="EF-hand"/>
    <property type="match status" value="1"/>
</dbReference>
<evidence type="ECO:0000256" key="9">
    <source>
        <dbReference type="ARBA" id="ARBA00022837"/>
    </source>
</evidence>
<keyword evidence="20" id="KW-1185">Reference proteome</keyword>
<evidence type="ECO:0000256" key="16">
    <source>
        <dbReference type="SAM" id="MobiDB-lite"/>
    </source>
</evidence>
<feature type="coiled-coil region" evidence="15">
    <location>
        <begin position="4321"/>
        <end position="4348"/>
    </location>
</feature>
<evidence type="ECO:0000256" key="8">
    <source>
        <dbReference type="ARBA" id="ARBA00022777"/>
    </source>
</evidence>
<dbReference type="FunFam" id="3.30.200.20:FF:000315">
    <property type="entry name" value="Calcium-dependent protein kinase 3"/>
    <property type="match status" value="1"/>
</dbReference>
<keyword evidence="15" id="KW-0175">Coiled coil</keyword>
<comment type="cofactor">
    <cofactor evidence="1">
        <name>Mg(2+)</name>
        <dbReference type="ChEBI" id="CHEBI:18420"/>
    </cofactor>
</comment>
<dbReference type="InterPro" id="IPR011009">
    <property type="entry name" value="Kinase-like_dom_sf"/>
</dbReference>
<sequence length="6826" mass="746845">MPETSGSRLGQGCTAAQRAVQEHVCQRVVRFCTRLNSTSDGPFSYKGSLQTFGRNSAGYERIRGGDVDLPTRAATCDPGNLVDPGLWETICRPGAIFEEHQSFQQCLGFTKTFGIERKEYIDLTCRELRCKKLRLRTQVFGVAGVFAAAKSTKGRQRKIWDGSVLSERATQPPKPHRLANPSSFLDIVVRRGERLYMSKRDAATYFDLLAVPADLQPWFGQEPIALHEFLSQGRFALAEVIGFVDDLPQGEGLLAQTLLFPVHAAWPMGFSWSSCVAQSNTIGLLVDAGVDPRCILSLDHTLPGSQEGRRTLSKLDKVFDKNGVARNVNKDISLAAEMTALGCDISAAPPLVEPCKRKLVKFVAAVCDLLEAPTASPVVVNSVLGTAQWFCLLQRSLFSIFNAIYRFVQLEPSWKPALLPAAVKNELLVCLVLSPLLPAALDRPFLSELLACDAAPQYGFGVCSLACGRKVVEEVGRYAERRGDYVRLQAAAGDEPEVPRLGVPRRLPFCKGDFKPLISTQAKWPAHSGVLECHGVLLTVKWVCRSRSRQGHRVVILVDAKAAIGSISKGRSSAGSLRRVLRNIAAHTLACNLLLRLVYIPSESNPADDPSRGFAIYIINNAGDIHDFYDVEEEKIGEGSFGRVVKCTNLSTGAERAVKMLRKVRRKSQLVMFQNELSTLKMLDHPHIVKLYEHFEDRKFMYIVMEYCKGGELFDRLLEAGHFTEGQAAIIMQQIFRGVYYLHTMKVCPQTGLWTGFALPVVPSCDSLENAMSWLKSQLPDKTDAEYRKLYERLIQSKKSSRAYRPACIHAVLKELEDEPDAKAFQDIASKPTRRKKTGGKGGLDTSNVVSKIRPELHAALLEGSCALQLSSRLSQLIAIVVHRDLKIENFMFAGDGPIEANMIKIIDFGFARSFKEGETMKTKVGAPYFVSPQILAGKYTEATDMWTVGVHTSPAAAVSRACWSLPFAVQHSGVAWLWSRNSNRPEQLILRENTWWDPLACTFRDPQGLALPGPWIPALHGVTDGLHLIAPGGRLAVHVLCAEERDGVQVLTNAFLPGPDSLRPPLGWQWHPSIAHGEPGALRDADVLVRDPVVAEPWEPSLRQPPSALRPHGAPTDTLEDVSGGTRLETVYLSPFTGPCPALQFAPETSIARWSEALLANEPRWGASACPVWPTVSSGAMIAVPAPNTNDVVCLHVTSHQAEATEDLHWRTGDLVVALPPDAFTGLFQTPVFSLQAQVRHCAIWSLDFRVANRADVILWTPGHERPRLTKIPARARWSALASTFEGEFSLRYPGRWVPAPWVADERPHLVLQPLHPERAHVIVEDGSYTFCADVRAATDAYRIWEDLPALKCQPTILSVPKPTLRAGTHVRTGDVIYDAEPRASARRGVGLGLSMFALTGVTVKGRWSFFLLLTLCYMRVSSITGVRVAPVEVSHRLWDPAGPLLGPEQGLPHSCPWALRRQLPAWSAFDRVRPSVHAGGPEWVPRAPDRDQVTVVLVCPPAPRAVLLPASCSSSQIRDLAAAFSPHAGHVAVHPAVRRVTLHGGALRDADVLVRDPVVAEPWEPSLRQPPSALRPHGAPTDTLEDVSGGTRLETVYLSPFTGPCPALQFAPETSIARWSEALLANEPRWGASACPVWPTVSSGAMIAVPAPNTNDVVCLHVTSHQAEATEDLHWRTGDLVVALPPDAFTGLFQTPVFSLQAQVRHCAIWSLDFRVANRADVILWTPGHERPRLTKIPARARWSALASTFEGEFSLRYPGRWVPAPWVADERPHLVLQPLHPERAHVIVEDGSYTFCADVRAATDAYRIWEDLPALKCQPTILSVPKPTLRAGTHVRTGDVIYDAEPRASARRGVGLGLSMFALTGVTVKGRWSFFLLLTLCYMRVSSITGVRVAPVEVSHRLWDPAGPLLGPEQGLPHSCPWALRRQLPAWSAFDRVRPSVHAGGPEWVPRAPDRDQVTVVLVCPPAPRAVLLPASCSSSQIRDLAAAFSPHAGHDLPAASPTPLRHAWHLFPVWHGGVPDEVFIATDGSGEGHGSWAFVAWALWRDQWYRIGWDCGSLHRTPWLCPAPVHSVDTRSYLGELGALASAAAWLTAWWDCLLVHTRAAPRRVTLAVDNTSALQVAAGHANATTTSAQVCRGLWQGAQSRISTDFRHVAGHQGFTVNEIADFLAGYATRYPAAGSTAYSQFPSDFAPRLHTACGTLWLLPTATQTAHGLVWACPDTSSTSAPEPAFEDMTLKGPDLSAATASAPPPLPATSCLAKVVQANIQTIKDTDPSFFNREGHGQRRIYLARQLLTLDAHVALLQECRSRAGRWSSHGFLSWRSGHAKGQAGVEVWVRPDCVQPPLQLDHWRTCFSAPRLLIVRCTRPDFPVTLVSGHAPHAERPPDEIRAFWALLSTQLRSLRRDGPLVIGVDANADFLAQDEHSILIGPSLSVRQGRLADDFLLQLVQEIGLCAVGTWPDLHSGPMWTWQHTSGKRQRLDHILISSGTQVSRHRQFPEFDILNGDARDHMPLCCQVQIPGRACQDPRPSGRYAVDRASDVATAVWFSVTPRFDLSPSAQVSTFMRQHAAAVKALPRRPPFVKRQPYLSDEAAVILSDLRDARAELRTLQAALASSTLRAAFARWCDCTRPVDPEAQHHCLRLQIAHYQSVAFSLRVRAHSLARRDKKQYFESLLTDAAAHWHATGRVQESANKLAWASKTARQKREVRAASGFDIDADLQAQFQQQEAGRIVTTEQLAAHFSAWQQHHRDACPLALPTLLDLEAMCRSQKRGKAPGPDQVRNEVWKCQPDQASRWLWPLCLRVSGGHPEPMHFKDSAVCAMHKKGPAHLPVNFRSIAMLNGVAKLWHSHVRATVGQEILHRYFPTQLGGRKGVDTGLALAVFRCASDLADTAGRSWAAFFVDIQAAYYETDRDLLFHDASNDAALLQLQLPAHVHKLIAGGVLQGLGVPQSQIDLLRDCVECSFWTFTGQTQAVMASRGSRPGDGLADVLFGALFAVILNCLDHACQSEGICHTSLYEALGEAPRPLQIAWADDLSLLADFDSPQEAVELLPRFATVILRTIEAFRFRVNLAPGKTEALVKICGNGATAARARLLSDTAGIPTADGRYVRLVPEYKYLGVPQRSNDSGRRDIEAAAGRGRAVWSQAANLVHSPSLPWPLKLAWFTGRTLPAAFSSLGTTVAVSARALSPLKGFYDQCLRQLATAWTDGHHVSSETLQICISAPDVDVSICVARVRLLCRLVQRRSDSAYAALVAAWDRAGRWAVLLQQAVRLIWPNTSLPPLDLGGPTLALVQRSTRPLLHACRRVSRHGSMLQALCDVWTFFGRGQRRATLGQAVPCPCEDCGAVLPSRHALAAHQHRMHGRVALSTQYTLGSVCLWCLIDFHNTDRLRYHLLHSPACEHGLRCVVGPVYEYGSGTKRSGKKGHPRAPLLRVAGPLNATPAQRLAAAEGRVCSARELEDELNRIAPGPSFASEARSANVLPRPASVTTPELAAPSSHQPSTSSDVRLSALAAPALTVPSCTSVLEWRAFAEFAHPDDWIVPSVLWHAPQPPSVWIMPESWHRCLKLFRVISFGCPWSPGMWRGSSFLRREAAPPSSAGRHTSFQAASSVRMLFLRRLITFRLLLLQTVMYILLCGYPPFFGDSDAEILTRVRGGVFSFNDADWRHVTELAKDLIRGLLRMSEVERITAKQALFDTWIVQTAPVLRAPLKQKYFENMRKYCSFNKFKQASLQIIVSQLEPEILKPLTDTFMWLDSSGEGHIDADEIEAGMKRAGWTEVEMPEDLHDMAWFVASVLDLQVYAREEVCWAVFRIYDQDGDGQIGVTDLMDILNNGQPDGQEVVSAHECRDLLKEADEDGDRRISFLEFLNMMKGTTDLSKVKKEKEQKKSAKLEAALQAGEDAAAELLEVTNEDEEPPSNVEAPELSGKPLEEADGTELPATEAAQEEPPVGTLGSDAAANSVDKAPESASQSAEEGDSLHRGSQELALPALPAEHERRASGSASEPPGAEAKAKKDKKEKKEKKAKKEPAATEVEVKKPDSGGLYLAVLSVGTPGQSILAGVDTASSWLWFPEAQGPYSLQPWIDAMSRRCPCGVLPCLAWALLATARAAYLRASRAELLAPVIGRETYLWIGFRTSESVVAYDPTEFPYHSVFLRDESSDSLLGFPPNCSGLTELAGGWPNPVACFGGFFQFDGTLQADTWYQLVVLVSLNTDATEVIRLRLNVGRQTSVPLDSLTFEGEGEGEMERETRRFDGTLQADTWYQLVVLVSLNTDATEVIRLRLNVGRPVVSKLGMEGPANGWHPPGPPLTLSAPTFQAEKAQRSSLQQTLEETEAAEEAAQDREALSLALASISDAIQTKRDEEDRTVSPAMEHPDASCDSAVGSPGIQGSGVARGGALPSLTLGLWVNPRPPSPSWHRRQRRARSKAKRRLHLGRELPGDRAILDSHHGSMAPKTAVEKPGAKAQNKGKGKGGDFPQTSKVEFALPPAMVTCLQAITSRSTQDLWHSPAAVPADLTVEQQAQRRASAVGKLSKRLNGDLRAKAELRTSLSTWMSTIGLHLAGLVQRVRALGDKVDADLAEACREMQVALEAQPSLTTAEQVAVALDAVGKPIWPYPQEQEMLRIAASLRAFSVVEPQANSADSVSEISFGAPAWTHEWRRARHGDRHRTPCWLGRHTAKDDTGPGACNPDLYRAELRGRAHPDQVKAMATPYRHRVQQAIQKSSARRDRWACMECEAAAGPAGILTMTWTEAWTKLLQFATDQGSAQVGETIRDVQQDTVLPLQDQCPEDRADLLAVAEEVWAAMVAQADMDDQGAVPSLCARLQELLNRLRLCPSALSGVRQGTVLLAQVTVGNLLDPFSYAPTTTQEWLYPAAIAEHEALARGHIATAPSTSPVVTTVLSQRCPALLQIPDDGHGVPGGKLFDGRLLMLPYGDAFQVWPMHQVPQSSLSCATETEDVRTPVRNGDVIRVFDDAPAGCNTPQFYVPRFTFAPVLDAGTQLVYVVSVDMGTVRLRVPIGVTSGDLERALVVWLGRQRCLGTRLLKLDLDVSVPVYCLPRRGRSTLAVGLIDLADTVMDTIVHVVDSAETVDLDCEMLREPWRPGSIFWNDILARDPVCVSCWRASSGASDDGAPVSVVTLGLDICRALSAGWRPPVASIVPDYDLVIAAEHLGIQWRQEGTTPARHAATQTSASFWPMRASPLFSSALPVPRRADGCSFEERHGAEGTLFHLECPHMQVRCTIPCVAGRHIWALRIGNWVRAACTVDLGWDEVLDVAGLSYWDLPGTSIHGAQQFWMWPDDVSSLSGQCGHVMHSGSDPYLECIYAVGPRQAQAGAMPSSSFGRSSQWWSPVALALLFSRDASSSWVGVSLLMPLALAGSDAGSSDTPSALHSSSPSEGLLAMENSTPSCPAAWCHELSCQCTHFTVTPAQLAAHFTSHSPHELIRVQLWSPFQGPSLFDFQRADSAEALHSKLLAAGHDPLRHVLYVAFDTQSTVVDLVSVPPASGRWWIVRDGISRELLRPVTTWVEDTRRAVVTLNSHGQATSLVSTPEVASLYNLPQGARGATATPLSRVYGYLTAAGLVLAEASIGSVSGAYPRAWSLLGFALATTIPCHAMMQGQVVPARTQAHWGTQQDAPRHTRIWTHTLAAPVVVPFTNEPNPARLAAAVAATQRGVRGDGVFDWAVPRQYGDAAHILHYPSGLCPPCVFWLLHYRGRGCTVLHRALLLAVARLSSLSHRGLFLYGMIALTPVCVLADESDEEAPDGPTEPSSPDLTDLQAPTPTGNIEHGIDPRVGIVQRPSDSSLARTSAPLHGDYAPQLPVLDHGRIPQLQRSVAACLGEVDIEHPAVPFVPAGCPFTIHNPFTSRSQCKVMSEAIPSPQALRTVLSDFSARRGWQPLVSLHPQPDQTSVHLIPAAADPNLASVVLRSDSTLQALCLTRVWQGNPYRRISLLGRHGRLREPYSVSRGVGGTVTFRDGDCLRADMGPFGPPPPTPAASDGRKRLSFGHDTHSEIPSLLRDGDVLDVSLADADVGQCQLLYAPGRPAFVLPSLSVLGNAGSQLKAPSLVTFGPATPVSDEPDCANVLFEDSSRWVPVAYLPDHHVSFVEQPEPQAVHVLLSQPYDFAATACRRLLLDSSAERTELNRLSDEWQLRPDLQARVVVQWPRNGDVMVPRVLWRAFHYSMLSANLAGLLRRPSWGLLGLLSSIPLAMGVEVPLIPAADPFLGSGRPYDGTGLSLVAGASVGARRPLSFLLLLQVASAMVVPPAEQQQIPPVPIGKHPWRVPQQLRLCGESVEHCSRARLLSPFCGEGDEVEVASETPLEDLRFSLSSAEPYWYDELMPVWPAIWPHTAVYMPISSGGDLVCVAAVSPEWQLAVLTPRRTDLAWLLAYLRRITPGPVLSVHPPLAARPKDALECNAIDWRTGDVVLAFQCGGTAATYEMPVFYSPAHVRYTALWGHDFLVQCELPLLIWRVGKPPSETVMPPPARWLSSAQTFTGVASDELPPLRDGDTVFRLIDGGHLATSNVSSSTGISTGGRTHGMHFWCLAQLSPYLAALGAPEWERQGGLWLYDLTAVCDLQARLHRMWWSRPLRDSLPGTFPRSYHAAWGSLPKWFGGVPSSLLISTDGSGMHGGSWAFVVWACFRSTWYRIGWDAMALSATPWLSASEHLPYSHTSYLSELTALQAAAIWCTTTLDQWQMWTHALPDSVTVVVDNSAAMQVAAGHAAANQATAKITRVLWQAVQSRVNTTFRKVEYWWLAVLAFWAPKRGLLFGIDANADFFASDDEETLIGSLLAAGEPDRNDMLELGTYRGHSQKT</sequence>
<dbReference type="InterPro" id="IPR008271">
    <property type="entry name" value="Ser/Thr_kinase_AS"/>
</dbReference>
<dbReference type="Pfam" id="PF03372">
    <property type="entry name" value="Exo_endo_phos"/>
    <property type="match status" value="1"/>
</dbReference>
<dbReference type="Pfam" id="PF13499">
    <property type="entry name" value="EF-hand_7"/>
    <property type="match status" value="1"/>
</dbReference>
<dbReference type="Gene3D" id="3.30.420.10">
    <property type="entry name" value="Ribonuclease H-like superfamily/Ribonuclease H"/>
    <property type="match status" value="1"/>
</dbReference>
<dbReference type="PROSITE" id="PS00018">
    <property type="entry name" value="EF_HAND_1"/>
    <property type="match status" value="3"/>
</dbReference>
<evidence type="ECO:0000313" key="20">
    <source>
        <dbReference type="Proteomes" id="UP000186817"/>
    </source>
</evidence>
<dbReference type="EC" id="2.7.11.1" evidence="2"/>
<dbReference type="Pfam" id="PF00069">
    <property type="entry name" value="Pkinase"/>
    <property type="match status" value="2"/>
</dbReference>
<dbReference type="Gene3D" id="2.40.70.10">
    <property type="entry name" value="Acid Proteases"/>
    <property type="match status" value="1"/>
</dbReference>
<keyword evidence="3" id="KW-0723">Serine/threonine-protein kinase</keyword>
<dbReference type="GO" id="GO:0004674">
    <property type="term" value="F:protein serine/threonine kinase activity"/>
    <property type="evidence" value="ECO:0007669"/>
    <property type="project" value="UniProtKB-KW"/>
</dbReference>
<dbReference type="SMART" id="SM00054">
    <property type="entry name" value="EFh"/>
    <property type="match status" value="2"/>
</dbReference>
<dbReference type="InterPro" id="IPR036691">
    <property type="entry name" value="Endo/exonu/phosph_ase_sf"/>
</dbReference>
<dbReference type="GO" id="GO:0005524">
    <property type="term" value="F:ATP binding"/>
    <property type="evidence" value="ECO:0007669"/>
    <property type="project" value="UniProtKB-UniRule"/>
</dbReference>
<dbReference type="Proteomes" id="UP000186817">
    <property type="component" value="Unassembled WGS sequence"/>
</dbReference>
<protein>
    <recommendedName>
        <fullName evidence="2">non-specific serine/threonine protein kinase</fullName>
        <ecNumber evidence="2">2.7.11.1</ecNumber>
    </recommendedName>
</protein>
<evidence type="ECO:0000256" key="15">
    <source>
        <dbReference type="SAM" id="Coils"/>
    </source>
</evidence>
<feature type="region of interest" description="Disordered" evidence="16">
    <location>
        <begin position="3914"/>
        <end position="3986"/>
    </location>
</feature>
<dbReference type="InterPro" id="IPR005135">
    <property type="entry name" value="Endo/exonuclease/phosphatase"/>
</dbReference>
<dbReference type="SUPFAM" id="SSF56112">
    <property type="entry name" value="Protein kinase-like (PK-like)"/>
    <property type="match status" value="2"/>
</dbReference>
<evidence type="ECO:0000256" key="12">
    <source>
        <dbReference type="ARBA" id="ARBA00047899"/>
    </source>
</evidence>
<dbReference type="InterPro" id="IPR000719">
    <property type="entry name" value="Prot_kinase_dom"/>
</dbReference>
<reference evidence="19 20" key="1">
    <citation type="submission" date="2016-02" db="EMBL/GenBank/DDBJ databases">
        <title>Genome analysis of coral dinoflagellate symbionts highlights evolutionary adaptations to a symbiotic lifestyle.</title>
        <authorList>
            <person name="Aranda M."/>
            <person name="Li Y."/>
            <person name="Liew Y.J."/>
            <person name="Baumgarten S."/>
            <person name="Simakov O."/>
            <person name="Wilson M."/>
            <person name="Piel J."/>
            <person name="Ashoor H."/>
            <person name="Bougouffa S."/>
            <person name="Bajic V.B."/>
            <person name="Ryu T."/>
            <person name="Ravasi T."/>
            <person name="Bayer T."/>
            <person name="Micklem G."/>
            <person name="Kim H."/>
            <person name="Bhak J."/>
            <person name="Lajeunesse T.C."/>
            <person name="Voolstra C.R."/>
        </authorList>
    </citation>
    <scope>NUCLEOTIDE SEQUENCE [LARGE SCALE GENOMIC DNA]</scope>
    <source>
        <strain evidence="19 20">CCMP2467</strain>
    </source>
</reference>
<keyword evidence="9" id="KW-0106">Calcium</keyword>
<dbReference type="PROSITE" id="PS00108">
    <property type="entry name" value="PROTEIN_KINASE_ST"/>
    <property type="match status" value="1"/>
</dbReference>
<evidence type="ECO:0000256" key="2">
    <source>
        <dbReference type="ARBA" id="ARBA00012513"/>
    </source>
</evidence>
<feature type="region of interest" description="Disordered" evidence="16">
    <location>
        <begin position="3999"/>
        <end position="4041"/>
    </location>
</feature>
<evidence type="ECO:0000256" key="11">
    <source>
        <dbReference type="ARBA" id="ARBA00024334"/>
    </source>
</evidence>
<feature type="compositionally biased region" description="Basic and acidic residues" evidence="16">
    <location>
        <begin position="4030"/>
        <end position="4041"/>
    </location>
</feature>
<dbReference type="GO" id="GO:0003676">
    <property type="term" value="F:nucleic acid binding"/>
    <property type="evidence" value="ECO:0007669"/>
    <property type="project" value="InterPro"/>
</dbReference>
<dbReference type="PROSITE" id="PS50222">
    <property type="entry name" value="EF_HAND_2"/>
    <property type="match status" value="2"/>
</dbReference>
<feature type="compositionally biased region" description="Polar residues" evidence="16">
    <location>
        <begin position="3502"/>
        <end position="3511"/>
    </location>
</feature>
<evidence type="ECO:0000256" key="14">
    <source>
        <dbReference type="PROSITE-ProRule" id="PRU10141"/>
    </source>
</evidence>
<organism evidence="19 20">
    <name type="scientific">Symbiodinium microadriaticum</name>
    <name type="common">Dinoflagellate</name>
    <name type="synonym">Zooxanthella microadriatica</name>
    <dbReference type="NCBI Taxonomy" id="2951"/>
    <lineage>
        <taxon>Eukaryota</taxon>
        <taxon>Sar</taxon>
        <taxon>Alveolata</taxon>
        <taxon>Dinophyceae</taxon>
        <taxon>Suessiales</taxon>
        <taxon>Symbiodiniaceae</taxon>
        <taxon>Symbiodinium</taxon>
    </lineage>
</organism>
<keyword evidence="5" id="KW-0479">Metal-binding</keyword>
<feature type="compositionally biased region" description="Basic and acidic residues" evidence="16">
    <location>
        <begin position="4364"/>
        <end position="4382"/>
    </location>
</feature>
<dbReference type="InterPro" id="IPR018247">
    <property type="entry name" value="EF_Hand_1_Ca_BS"/>
</dbReference>
<dbReference type="PROSITE" id="PS00028">
    <property type="entry name" value="ZINC_FINGER_C2H2_1"/>
    <property type="match status" value="1"/>
</dbReference>
<evidence type="ECO:0000256" key="13">
    <source>
        <dbReference type="ARBA" id="ARBA00048679"/>
    </source>
</evidence>
<feature type="domain" description="EF-hand" evidence="18">
    <location>
        <begin position="3847"/>
        <end position="3882"/>
    </location>
</feature>
<evidence type="ECO:0000259" key="17">
    <source>
        <dbReference type="PROSITE" id="PS50011"/>
    </source>
</evidence>
<dbReference type="InterPro" id="IPR021109">
    <property type="entry name" value="Peptidase_aspartic_dom_sf"/>
</dbReference>
<comment type="catalytic activity">
    <reaction evidence="12">
        <text>L-threonyl-[protein] + ATP = O-phospho-L-threonyl-[protein] + ADP + H(+)</text>
        <dbReference type="Rhea" id="RHEA:46608"/>
        <dbReference type="Rhea" id="RHEA-COMP:11060"/>
        <dbReference type="Rhea" id="RHEA-COMP:11605"/>
        <dbReference type="ChEBI" id="CHEBI:15378"/>
        <dbReference type="ChEBI" id="CHEBI:30013"/>
        <dbReference type="ChEBI" id="CHEBI:30616"/>
        <dbReference type="ChEBI" id="CHEBI:61977"/>
        <dbReference type="ChEBI" id="CHEBI:456216"/>
        <dbReference type="EC" id="2.7.11.1"/>
    </reaction>
</comment>
<feature type="domain" description="EF-hand" evidence="18">
    <location>
        <begin position="3807"/>
        <end position="3842"/>
    </location>
</feature>
<dbReference type="SUPFAM" id="SSF56219">
    <property type="entry name" value="DNase I-like"/>
    <property type="match status" value="1"/>
</dbReference>
<feature type="compositionally biased region" description="Basic residues" evidence="16">
    <location>
        <begin position="4019"/>
        <end position="4029"/>
    </location>
</feature>
<evidence type="ECO:0000256" key="10">
    <source>
        <dbReference type="ARBA" id="ARBA00022840"/>
    </source>
</evidence>
<dbReference type="GO" id="GO:0005509">
    <property type="term" value="F:calcium ion binding"/>
    <property type="evidence" value="ECO:0007669"/>
    <property type="project" value="InterPro"/>
</dbReference>
<feature type="domain" description="Protein kinase" evidence="17">
    <location>
        <begin position="630"/>
        <end position="1057"/>
    </location>
</feature>